<feature type="domain" description="Flagellar protein FlgJ N-terminal" evidence="2">
    <location>
        <begin position="56"/>
        <end position="100"/>
    </location>
</feature>
<dbReference type="Proteomes" id="UP000216998">
    <property type="component" value="Unassembled WGS sequence"/>
</dbReference>
<accession>A0A255YQ80</accession>
<comment type="caution">
    <text evidence="3">The sequence shown here is derived from an EMBL/GenBank/DDBJ whole genome shotgun (WGS) entry which is preliminary data.</text>
</comment>
<dbReference type="RefSeq" id="WP_094458043.1">
    <property type="nucleotide sequence ID" value="NZ_NOXU01000032.1"/>
</dbReference>
<dbReference type="OrthoDB" id="7862954at2"/>
<reference evidence="3 4" key="1">
    <citation type="submission" date="2017-07" db="EMBL/GenBank/DDBJ databases">
        <title>Niveispirillum cyanobacteriorum sp. nov., isolated from cyanobacterial aggregates in a eutrophic lake.</title>
        <authorList>
            <person name="Cai H."/>
        </authorList>
    </citation>
    <scope>NUCLEOTIDE SEQUENCE [LARGE SCALE GENOMIC DNA]</scope>
    <source>
        <strain evidence="4">TH1-14</strain>
    </source>
</reference>
<dbReference type="EMBL" id="NOXU01000032">
    <property type="protein sequence ID" value="OYQ31368.1"/>
    <property type="molecule type" value="Genomic_DNA"/>
</dbReference>
<protein>
    <recommendedName>
        <fullName evidence="2">Flagellar protein FlgJ N-terminal domain-containing protein</fullName>
    </recommendedName>
</protein>
<dbReference type="Pfam" id="PF10135">
    <property type="entry name" value="Rod-binding"/>
    <property type="match status" value="1"/>
</dbReference>
<feature type="region of interest" description="Disordered" evidence="1">
    <location>
        <begin position="1"/>
        <end position="40"/>
    </location>
</feature>
<evidence type="ECO:0000259" key="2">
    <source>
        <dbReference type="Pfam" id="PF10135"/>
    </source>
</evidence>
<dbReference type="AlphaFoldDB" id="A0A255YQ80"/>
<proteinExistence type="predicted"/>
<organism evidence="3 4">
    <name type="scientific">Niveispirillum lacus</name>
    <dbReference type="NCBI Taxonomy" id="1981099"/>
    <lineage>
        <taxon>Bacteria</taxon>
        <taxon>Pseudomonadati</taxon>
        <taxon>Pseudomonadota</taxon>
        <taxon>Alphaproteobacteria</taxon>
        <taxon>Rhodospirillales</taxon>
        <taxon>Azospirillaceae</taxon>
        <taxon>Niveispirillum</taxon>
    </lineage>
</organism>
<evidence type="ECO:0000256" key="1">
    <source>
        <dbReference type="SAM" id="MobiDB-lite"/>
    </source>
</evidence>
<keyword evidence="4" id="KW-1185">Reference proteome</keyword>
<evidence type="ECO:0000313" key="4">
    <source>
        <dbReference type="Proteomes" id="UP000216998"/>
    </source>
</evidence>
<dbReference type="InterPro" id="IPR019301">
    <property type="entry name" value="Flagellar_prot_FlgJ_N"/>
</dbReference>
<gene>
    <name evidence="3" type="ORF">CHU95_19595</name>
</gene>
<sequence length="119" mass="12684">MSDSMKLSTPGFDPQALAQSGGLNRATGQGPKPAGKDVDKAAQEFEAVFLSQMLAQMWQGVEADGTFGGGEAENTWRGMMVEEYGKQIAKAGGLGISDQVKAEMIRMQEQEQGTKKGLK</sequence>
<name>A0A255YQ80_9PROT</name>
<evidence type="ECO:0000313" key="3">
    <source>
        <dbReference type="EMBL" id="OYQ31368.1"/>
    </source>
</evidence>